<comment type="caution">
    <text evidence="2">The sequence shown here is derived from an EMBL/GenBank/DDBJ whole genome shotgun (WGS) entry which is preliminary data.</text>
</comment>
<reference evidence="2 3" key="1">
    <citation type="submission" date="2024-04" db="EMBL/GenBank/DDBJ databases">
        <title>Phyllosticta paracitricarpa is synonymous to the EU quarantine fungus P. citricarpa based on phylogenomic analyses.</title>
        <authorList>
            <consortium name="Lawrence Berkeley National Laboratory"/>
            <person name="Van Ingen-Buijs V.A."/>
            <person name="Van Westerhoven A.C."/>
            <person name="Haridas S."/>
            <person name="Skiadas P."/>
            <person name="Martin F."/>
            <person name="Groenewald J.Z."/>
            <person name="Crous P.W."/>
            <person name="Seidl M.F."/>
        </authorList>
    </citation>
    <scope>NUCLEOTIDE SEQUENCE [LARGE SCALE GENOMIC DNA]</scope>
    <source>
        <strain evidence="2 3">CBS 123374</strain>
    </source>
</reference>
<dbReference type="Proteomes" id="UP001492380">
    <property type="component" value="Unassembled WGS sequence"/>
</dbReference>
<keyword evidence="1" id="KW-0472">Membrane</keyword>
<keyword evidence="1" id="KW-0812">Transmembrane</keyword>
<evidence type="ECO:0000256" key="1">
    <source>
        <dbReference type="SAM" id="Phobius"/>
    </source>
</evidence>
<evidence type="ECO:0000313" key="3">
    <source>
        <dbReference type="Proteomes" id="UP001492380"/>
    </source>
</evidence>
<keyword evidence="1" id="KW-1133">Transmembrane helix</keyword>
<accession>A0ABR1YJT2</accession>
<gene>
    <name evidence="2" type="ORF">HDK90DRAFT_295898</name>
</gene>
<protein>
    <submittedName>
        <fullName evidence="2">Uncharacterized protein</fullName>
    </submittedName>
</protein>
<feature type="transmembrane region" description="Helical" evidence="1">
    <location>
        <begin position="130"/>
        <end position="152"/>
    </location>
</feature>
<keyword evidence="3" id="KW-1185">Reference proteome</keyword>
<dbReference type="EMBL" id="JBBWRZ010000007">
    <property type="protein sequence ID" value="KAK8232062.1"/>
    <property type="molecule type" value="Genomic_DNA"/>
</dbReference>
<evidence type="ECO:0000313" key="2">
    <source>
        <dbReference type="EMBL" id="KAK8232062.1"/>
    </source>
</evidence>
<organism evidence="2 3">
    <name type="scientific">Phyllosticta capitalensis</name>
    <dbReference type="NCBI Taxonomy" id="121624"/>
    <lineage>
        <taxon>Eukaryota</taxon>
        <taxon>Fungi</taxon>
        <taxon>Dikarya</taxon>
        <taxon>Ascomycota</taxon>
        <taxon>Pezizomycotina</taxon>
        <taxon>Dothideomycetes</taxon>
        <taxon>Dothideomycetes incertae sedis</taxon>
        <taxon>Botryosphaeriales</taxon>
        <taxon>Phyllostictaceae</taxon>
        <taxon>Phyllosticta</taxon>
    </lineage>
</organism>
<proteinExistence type="predicted"/>
<name>A0ABR1YJT2_9PEZI</name>
<sequence>MAAPSQSTPLDCPRCTWHPTPNAFPLRLSASSLTLSLRDRPPANAPYRQPGTQVAVSTYRCCTTESHRRPLSARFLALLSAPPASKTHQPHHPSPCLSSLRIIPQPHSFTSSCTGLCYTRIPLSLLLSDFGFCVDTICFFFFFFFVSLYIYVITTAPP</sequence>